<protein>
    <submittedName>
        <fullName evidence="1">Uncharacterized protein</fullName>
    </submittedName>
</protein>
<gene>
    <name evidence="1" type="ORF">K1T71_012497</name>
</gene>
<comment type="caution">
    <text evidence="1">The sequence shown here is derived from an EMBL/GenBank/DDBJ whole genome shotgun (WGS) entry which is preliminary data.</text>
</comment>
<organism evidence="1 2">
    <name type="scientific">Dendrolimus kikuchii</name>
    <dbReference type="NCBI Taxonomy" id="765133"/>
    <lineage>
        <taxon>Eukaryota</taxon>
        <taxon>Metazoa</taxon>
        <taxon>Ecdysozoa</taxon>
        <taxon>Arthropoda</taxon>
        <taxon>Hexapoda</taxon>
        <taxon>Insecta</taxon>
        <taxon>Pterygota</taxon>
        <taxon>Neoptera</taxon>
        <taxon>Endopterygota</taxon>
        <taxon>Lepidoptera</taxon>
        <taxon>Glossata</taxon>
        <taxon>Ditrysia</taxon>
        <taxon>Bombycoidea</taxon>
        <taxon>Lasiocampidae</taxon>
        <taxon>Dendrolimus</taxon>
    </lineage>
</organism>
<dbReference type="Proteomes" id="UP000824533">
    <property type="component" value="Linkage Group LG23"/>
</dbReference>
<dbReference type="EMBL" id="CM034409">
    <property type="protein sequence ID" value="KAJ0171734.1"/>
    <property type="molecule type" value="Genomic_DNA"/>
</dbReference>
<sequence length="374" mass="42828">MSVNIVDNADTLKCSNCNIVISEVLAFIRNKHDVMDNESLIRICISAFSEEDIDDAKKLLYMSTKTKQKIVSRRKDKKNKDLEDMIAVFKTTDPEQIPLFVAYDLHKLPPISFDHVDVTKLLKDLLIMQAEIKDIKSKYVTRNHLEEIKSEIVSNLQNNCLTKLNSEKRGCIEKTSVYAQSTGDKVIHSQCDASVTAVVAVSSPCPARTYTNCNRAVTPTTTKISQPQLDSVVLNMNKQKTMADMVKSNIDWQEDKRDENWKTVQRKRYRNRFVGKMGKACSEGNFKAAEVKIPLFISNVSKDTLEKDISEYIEKKTSVVVQLEKIDMKTEKPYNAFKLFVPKHKVDMFLEDDIWPEGISFRRFVFFKKGTNAT</sequence>
<evidence type="ECO:0000313" key="1">
    <source>
        <dbReference type="EMBL" id="KAJ0171734.1"/>
    </source>
</evidence>
<proteinExistence type="predicted"/>
<evidence type="ECO:0000313" key="2">
    <source>
        <dbReference type="Proteomes" id="UP000824533"/>
    </source>
</evidence>
<accession>A0ACC1CJG9</accession>
<reference evidence="1 2" key="1">
    <citation type="journal article" date="2021" name="Front. Genet.">
        <title>Chromosome-Level Genome Assembly Reveals Significant Gene Expansion in the Toll and IMD Signaling Pathways of Dendrolimus kikuchii.</title>
        <authorList>
            <person name="Zhou J."/>
            <person name="Wu P."/>
            <person name="Xiong Z."/>
            <person name="Liu N."/>
            <person name="Zhao N."/>
            <person name="Ji M."/>
            <person name="Qiu Y."/>
            <person name="Yang B."/>
        </authorList>
    </citation>
    <scope>NUCLEOTIDE SEQUENCE [LARGE SCALE GENOMIC DNA]</scope>
    <source>
        <strain evidence="1">Ann1</strain>
    </source>
</reference>
<keyword evidence="2" id="KW-1185">Reference proteome</keyword>
<name>A0ACC1CJG9_9NEOP</name>